<dbReference type="Gene3D" id="3.40.50.300">
    <property type="entry name" value="P-loop containing nucleotide triphosphate hydrolases"/>
    <property type="match status" value="1"/>
</dbReference>
<keyword evidence="2" id="KW-0325">Glycoprotein</keyword>
<organism evidence="3 4">
    <name type="scientific">Owenia fusiformis</name>
    <name type="common">Polychaete worm</name>
    <dbReference type="NCBI Taxonomy" id="6347"/>
    <lineage>
        <taxon>Eukaryota</taxon>
        <taxon>Metazoa</taxon>
        <taxon>Spiralia</taxon>
        <taxon>Lophotrochozoa</taxon>
        <taxon>Annelida</taxon>
        <taxon>Polychaeta</taxon>
        <taxon>Sedentaria</taxon>
        <taxon>Canalipalpata</taxon>
        <taxon>Sabellida</taxon>
        <taxon>Oweniida</taxon>
        <taxon>Oweniidae</taxon>
        <taxon>Owenia</taxon>
    </lineage>
</organism>
<dbReference type="GO" id="GO:0008467">
    <property type="term" value="F:[heparan sulfate]-glucosamine 3-sulfotransferase activity"/>
    <property type="evidence" value="ECO:0007669"/>
    <property type="project" value="TreeGrafter"/>
</dbReference>
<dbReference type="OrthoDB" id="411451at2759"/>
<dbReference type="Pfam" id="PF00685">
    <property type="entry name" value="Sulfotransfer_1"/>
    <property type="match status" value="1"/>
</dbReference>
<dbReference type="EMBL" id="CAIIXF020000001">
    <property type="protein sequence ID" value="CAH1772499.1"/>
    <property type="molecule type" value="Genomic_DNA"/>
</dbReference>
<gene>
    <name evidence="3" type="ORF">OFUS_LOCUS260</name>
</gene>
<dbReference type="AlphaFoldDB" id="A0A8J1Y9B4"/>
<dbReference type="InterPro" id="IPR000863">
    <property type="entry name" value="Sulfotransferase_dom"/>
</dbReference>
<proteinExistence type="predicted"/>
<dbReference type="InterPro" id="IPR027417">
    <property type="entry name" value="P-loop_NTPase"/>
</dbReference>
<dbReference type="SUPFAM" id="SSF52540">
    <property type="entry name" value="P-loop containing nucleoside triphosphate hydrolases"/>
    <property type="match status" value="1"/>
</dbReference>
<comment type="caution">
    <text evidence="3">The sequence shown here is derived from an EMBL/GenBank/DDBJ whole genome shotgun (WGS) entry which is preliminary data.</text>
</comment>
<accession>A0A8J1Y9B4</accession>
<keyword evidence="4" id="KW-1185">Reference proteome</keyword>
<protein>
    <submittedName>
        <fullName evidence="3">Uncharacterized protein</fullName>
    </submittedName>
</protein>
<evidence type="ECO:0000313" key="4">
    <source>
        <dbReference type="Proteomes" id="UP000749559"/>
    </source>
</evidence>
<reference evidence="3" key="1">
    <citation type="submission" date="2022-03" db="EMBL/GenBank/DDBJ databases">
        <authorList>
            <person name="Martin C."/>
        </authorList>
    </citation>
    <scope>NUCLEOTIDE SEQUENCE</scope>
</reference>
<dbReference type="PANTHER" id="PTHR10605">
    <property type="entry name" value="HEPARAN SULFATE SULFOTRANSFERASE"/>
    <property type="match status" value="1"/>
</dbReference>
<keyword evidence="1" id="KW-0808">Transferase</keyword>
<evidence type="ECO:0000256" key="2">
    <source>
        <dbReference type="ARBA" id="ARBA00023180"/>
    </source>
</evidence>
<name>A0A8J1Y9B4_OWEFU</name>
<sequence length="329" mass="38649">MKPFNVKAMSWLSFWYTFIVTVTTLVFLYTLCTNRRMKRQKPQIRDLQSNELTANNTPCESLGRKLPQCIIIGVQKCGTSALSDFMAVHPQLIRSVHAEEHFFDKFLNHNVSLKDEIILKYMPNMPLTCDHEIAFEKTPAYFDGADPRDLLKMNPALRLILLICDPVRRALSAYLHNVNIGKYPPRPYTSFCFTQNGDVNETSDIISRGRYDIPLMRYLNIFPRRQLLILDQVTLEMNPLDIMKRIESFLQLDEFYDKSTFYFNTTVQYFCINPKLKSTNSGCLLTMKYRSHPNLSEKHTSKLQQYFKPFNYRFMDIAQEEFTSLQYLK</sequence>
<dbReference type="InterPro" id="IPR037359">
    <property type="entry name" value="NST/OST"/>
</dbReference>
<dbReference type="Proteomes" id="UP000749559">
    <property type="component" value="Unassembled WGS sequence"/>
</dbReference>
<dbReference type="PANTHER" id="PTHR10605:SF65">
    <property type="entry name" value="GH20068P"/>
    <property type="match status" value="1"/>
</dbReference>
<evidence type="ECO:0000313" key="3">
    <source>
        <dbReference type="EMBL" id="CAH1772499.1"/>
    </source>
</evidence>
<evidence type="ECO:0000256" key="1">
    <source>
        <dbReference type="ARBA" id="ARBA00022679"/>
    </source>
</evidence>